<evidence type="ECO:0000313" key="2">
    <source>
        <dbReference type="Proteomes" id="UP000231259"/>
    </source>
</evidence>
<proteinExistence type="predicted"/>
<comment type="caution">
    <text evidence="1">The sequence shown here is derived from an EMBL/GenBank/DDBJ whole genome shotgun (WGS) entry which is preliminary data.</text>
</comment>
<sequence length="38" mass="4162">MHFQLLKIGEWLEKDAHLFGVEGALTAAEFYAPVSGQG</sequence>
<organism evidence="1 2">
    <name type="scientific">Puniceibacterium antarcticum</name>
    <dbReference type="NCBI Taxonomy" id="1206336"/>
    <lineage>
        <taxon>Bacteria</taxon>
        <taxon>Pseudomonadati</taxon>
        <taxon>Pseudomonadota</taxon>
        <taxon>Alphaproteobacteria</taxon>
        <taxon>Rhodobacterales</taxon>
        <taxon>Paracoccaceae</taxon>
        <taxon>Puniceibacterium</taxon>
    </lineage>
</organism>
<accession>A0A2G8RE05</accession>
<gene>
    <name evidence="1" type="ORF">P775_12985</name>
</gene>
<dbReference type="AlphaFoldDB" id="A0A2G8RE05"/>
<name>A0A2G8RE05_9RHOB</name>
<keyword evidence="2" id="KW-1185">Reference proteome</keyword>
<protein>
    <submittedName>
        <fullName evidence="1">Uncharacterized protein</fullName>
    </submittedName>
</protein>
<dbReference type="EMBL" id="AWWI01000087">
    <property type="protein sequence ID" value="PIL19760.1"/>
    <property type="molecule type" value="Genomic_DNA"/>
</dbReference>
<evidence type="ECO:0000313" key="1">
    <source>
        <dbReference type="EMBL" id="PIL19760.1"/>
    </source>
</evidence>
<dbReference type="Proteomes" id="UP000231259">
    <property type="component" value="Unassembled WGS sequence"/>
</dbReference>
<reference evidence="1 2" key="1">
    <citation type="submission" date="2013-09" db="EMBL/GenBank/DDBJ databases">
        <title>Genome sequencing of Phaeobacter antarcticus sp. nov. SM1211.</title>
        <authorList>
            <person name="Zhang X.-Y."/>
            <person name="Liu C."/>
            <person name="Chen X.-L."/>
            <person name="Xie B.-B."/>
            <person name="Qin Q.-L."/>
            <person name="Rong J.-C."/>
            <person name="Zhang Y.-Z."/>
        </authorList>
    </citation>
    <scope>NUCLEOTIDE SEQUENCE [LARGE SCALE GENOMIC DNA]</scope>
    <source>
        <strain evidence="1 2">SM1211</strain>
    </source>
</reference>